<gene>
    <name evidence="1" type="ORF">LCGC14_3144170</name>
</gene>
<proteinExistence type="predicted"/>
<protein>
    <submittedName>
        <fullName evidence="1">Uncharacterized protein</fullName>
    </submittedName>
</protein>
<reference evidence="1" key="1">
    <citation type="journal article" date="2015" name="Nature">
        <title>Complex archaea that bridge the gap between prokaryotes and eukaryotes.</title>
        <authorList>
            <person name="Spang A."/>
            <person name="Saw J.H."/>
            <person name="Jorgensen S.L."/>
            <person name="Zaremba-Niedzwiedzka K."/>
            <person name="Martijn J."/>
            <person name="Lind A.E."/>
            <person name="van Eijk R."/>
            <person name="Schleper C."/>
            <person name="Guy L."/>
            <person name="Ettema T.J."/>
        </authorList>
    </citation>
    <scope>NUCLEOTIDE SEQUENCE</scope>
</reference>
<name>A0A0F8WJY5_9ZZZZ</name>
<accession>A0A0F8WJY5</accession>
<dbReference type="EMBL" id="LAZR01069015">
    <property type="protein sequence ID" value="KKK48530.1"/>
    <property type="molecule type" value="Genomic_DNA"/>
</dbReference>
<dbReference type="AlphaFoldDB" id="A0A0F8WJY5"/>
<sequence length="143" mass="15029">IGSVRRGTATNLAFTQIGDQFLLNDPPLDVNVTNLGTSATLFELTVPSGLKVEALYNAYISQSNDFVYISSPDVLDEPPAADGGAAGPLQTVAAPNVTAIRGTGGNLRTFTNTSSQIRARADAASSFLDIATLGWIDRRGRDD</sequence>
<feature type="non-terminal residue" evidence="1">
    <location>
        <position position="1"/>
    </location>
</feature>
<evidence type="ECO:0000313" key="1">
    <source>
        <dbReference type="EMBL" id="KKK48530.1"/>
    </source>
</evidence>
<organism evidence="1">
    <name type="scientific">marine sediment metagenome</name>
    <dbReference type="NCBI Taxonomy" id="412755"/>
    <lineage>
        <taxon>unclassified sequences</taxon>
        <taxon>metagenomes</taxon>
        <taxon>ecological metagenomes</taxon>
    </lineage>
</organism>
<comment type="caution">
    <text evidence="1">The sequence shown here is derived from an EMBL/GenBank/DDBJ whole genome shotgun (WGS) entry which is preliminary data.</text>
</comment>